<keyword evidence="1" id="KW-0472">Membrane</keyword>
<proteinExistence type="predicted"/>
<evidence type="ECO:0000256" key="1">
    <source>
        <dbReference type="SAM" id="Phobius"/>
    </source>
</evidence>
<evidence type="ECO:0000313" key="3">
    <source>
        <dbReference type="Proteomes" id="UP000189437"/>
    </source>
</evidence>
<reference evidence="2 3" key="1">
    <citation type="submission" date="2016-10" db="EMBL/GenBank/DDBJ databases">
        <title>Rodentibacter gen. nov. and new species.</title>
        <authorList>
            <person name="Christensen H."/>
        </authorList>
    </citation>
    <scope>NUCLEOTIDE SEQUENCE [LARGE SCALE GENOMIC DNA]</scope>
    <source>
        <strain evidence="2 3">Ac69</strain>
    </source>
</reference>
<keyword evidence="1" id="KW-0812">Transmembrane</keyword>
<dbReference type="OrthoDB" id="9775724at2"/>
<dbReference type="AlphaFoldDB" id="A0A1V3IC34"/>
<evidence type="ECO:0008006" key="4">
    <source>
        <dbReference type="Google" id="ProtNLM"/>
    </source>
</evidence>
<dbReference type="Gene3D" id="3.30.1890.10">
    <property type="entry name" value="FepE-like"/>
    <property type="match status" value="1"/>
</dbReference>
<gene>
    <name evidence="2" type="ORF">BKK48_00550</name>
</gene>
<organism evidence="2 3">
    <name type="scientific">Rodentibacter heidelbergensis</name>
    <dbReference type="NCBI Taxonomy" id="1908258"/>
    <lineage>
        <taxon>Bacteria</taxon>
        <taxon>Pseudomonadati</taxon>
        <taxon>Pseudomonadota</taxon>
        <taxon>Gammaproteobacteria</taxon>
        <taxon>Pasteurellales</taxon>
        <taxon>Pasteurellaceae</taxon>
        <taxon>Rodentibacter</taxon>
    </lineage>
</organism>
<sequence>MSFLQKLKTLVISTALCGVIGYASSYWIKPQWQTEAEITQPTLTELGNYYSLFSMYHLIKGQDNAEDKVAELVYQHYTEQLVSYDNLKQFWENAPYYREKAENNAKNLNTLIQNTHFQPLNKHAGKITLTLNEPEEAQALLSSLLNHNNLLTRKVMYDQLILQWKNLFTQVKTAAELNLGNLPYGHVVERQDWQGKLNMMKSVSPLDEQFTAYHLTKTPQQPEAIGRDSWGAIGAGIGLLLGLCRFLFLRKQKNH</sequence>
<evidence type="ECO:0000313" key="2">
    <source>
        <dbReference type="EMBL" id="OOF37757.1"/>
    </source>
</evidence>
<dbReference type="STRING" id="1908258.BKK48_00550"/>
<dbReference type="RefSeq" id="WP_077426273.1">
    <property type="nucleotide sequence ID" value="NZ_MLHH01000002.1"/>
</dbReference>
<comment type="caution">
    <text evidence="2">The sequence shown here is derived from an EMBL/GenBank/DDBJ whole genome shotgun (WGS) entry which is preliminary data.</text>
</comment>
<dbReference type="Proteomes" id="UP000189437">
    <property type="component" value="Unassembled WGS sequence"/>
</dbReference>
<dbReference type="SUPFAM" id="SSF160355">
    <property type="entry name" value="Bacterial polysaccharide co-polymerase-like"/>
    <property type="match status" value="1"/>
</dbReference>
<dbReference type="EMBL" id="MLHH01000002">
    <property type="protein sequence ID" value="OOF37757.1"/>
    <property type="molecule type" value="Genomic_DNA"/>
</dbReference>
<keyword evidence="1" id="KW-1133">Transmembrane helix</keyword>
<name>A0A1V3IC34_9PAST</name>
<feature type="transmembrane region" description="Helical" evidence="1">
    <location>
        <begin position="229"/>
        <end position="248"/>
    </location>
</feature>
<protein>
    <recommendedName>
        <fullName evidence="4">LPS chain length-determining protein</fullName>
    </recommendedName>
</protein>
<keyword evidence="3" id="KW-1185">Reference proteome</keyword>
<accession>A0A1V3IC34</accession>